<accession>B9XHS4</accession>
<reference evidence="3 4" key="1">
    <citation type="journal article" date="2011" name="J. Bacteriol.">
        <title>Genome sequence of 'Pedosphaera parvula' Ellin514, an aerobic Verrucomicrobial isolate from pasture soil.</title>
        <authorList>
            <person name="Kant R."/>
            <person name="van Passel M.W."/>
            <person name="Sangwan P."/>
            <person name="Palva A."/>
            <person name="Lucas S."/>
            <person name="Copeland A."/>
            <person name="Lapidus A."/>
            <person name="Glavina Del Rio T."/>
            <person name="Dalin E."/>
            <person name="Tice H."/>
            <person name="Bruce D."/>
            <person name="Goodwin L."/>
            <person name="Pitluck S."/>
            <person name="Chertkov O."/>
            <person name="Larimer F.W."/>
            <person name="Land M.L."/>
            <person name="Hauser L."/>
            <person name="Brettin T.S."/>
            <person name="Detter J.C."/>
            <person name="Han S."/>
            <person name="de Vos W.M."/>
            <person name="Janssen P.H."/>
            <person name="Smidt H."/>
        </authorList>
    </citation>
    <scope>NUCLEOTIDE SEQUENCE [LARGE SCALE GENOMIC DNA]</scope>
    <source>
        <strain evidence="3 4">Ellin514</strain>
    </source>
</reference>
<evidence type="ECO:0000256" key="2">
    <source>
        <dbReference type="SAM" id="SignalP"/>
    </source>
</evidence>
<evidence type="ECO:0000256" key="1">
    <source>
        <dbReference type="SAM" id="Phobius"/>
    </source>
</evidence>
<feature type="signal peptide" evidence="2">
    <location>
        <begin position="1"/>
        <end position="24"/>
    </location>
</feature>
<evidence type="ECO:0000313" key="4">
    <source>
        <dbReference type="Proteomes" id="UP000003688"/>
    </source>
</evidence>
<dbReference type="RefSeq" id="WP_007415368.1">
    <property type="nucleotide sequence ID" value="NZ_ABOX02000015.1"/>
</dbReference>
<keyword evidence="4" id="KW-1185">Reference proteome</keyword>
<name>B9XHS4_PEDPL</name>
<dbReference type="EMBL" id="ABOX02000015">
    <property type="protein sequence ID" value="EEF60652.1"/>
    <property type="molecule type" value="Genomic_DNA"/>
</dbReference>
<feature type="transmembrane region" description="Helical" evidence="1">
    <location>
        <begin position="191"/>
        <end position="214"/>
    </location>
</feature>
<proteinExistence type="predicted"/>
<keyword evidence="2" id="KW-0732">Signal</keyword>
<keyword evidence="1" id="KW-0472">Membrane</keyword>
<dbReference type="Gene3D" id="2.60.120.260">
    <property type="entry name" value="Galactose-binding domain-like"/>
    <property type="match status" value="1"/>
</dbReference>
<dbReference type="STRING" id="320771.Cflav_PD6243"/>
<keyword evidence="1" id="KW-0812">Transmembrane</keyword>
<gene>
    <name evidence="3" type="ORF">Cflav_PD6243</name>
</gene>
<organism evidence="3 4">
    <name type="scientific">Pedosphaera parvula (strain Ellin514)</name>
    <dbReference type="NCBI Taxonomy" id="320771"/>
    <lineage>
        <taxon>Bacteria</taxon>
        <taxon>Pseudomonadati</taxon>
        <taxon>Verrucomicrobiota</taxon>
        <taxon>Pedosphaerae</taxon>
        <taxon>Pedosphaerales</taxon>
        <taxon>Pedosphaeraceae</taxon>
        <taxon>Pedosphaera</taxon>
    </lineage>
</organism>
<feature type="transmembrane region" description="Helical" evidence="1">
    <location>
        <begin position="251"/>
        <end position="271"/>
    </location>
</feature>
<dbReference type="InterPro" id="IPR036259">
    <property type="entry name" value="MFS_trans_sf"/>
</dbReference>
<dbReference type="Proteomes" id="UP000003688">
    <property type="component" value="Unassembled WGS sequence"/>
</dbReference>
<evidence type="ECO:0000313" key="3">
    <source>
        <dbReference type="EMBL" id="EEF60652.1"/>
    </source>
</evidence>
<feature type="chain" id="PRO_5002894910" evidence="2">
    <location>
        <begin position="25"/>
        <end position="294"/>
    </location>
</feature>
<keyword evidence="1" id="KW-1133">Transmembrane helix</keyword>
<feature type="transmembrane region" description="Helical" evidence="1">
    <location>
        <begin position="221"/>
        <end position="245"/>
    </location>
</feature>
<comment type="caution">
    <text evidence="3">The sequence shown here is derived from an EMBL/GenBank/DDBJ whole genome shotgun (WGS) entry which is preliminary data.</text>
</comment>
<dbReference type="SUPFAM" id="SSF103473">
    <property type="entry name" value="MFS general substrate transporter"/>
    <property type="match status" value="1"/>
</dbReference>
<dbReference type="AlphaFoldDB" id="B9XHS4"/>
<protein>
    <submittedName>
        <fullName evidence="3">Uncharacterized protein</fullName>
    </submittedName>
</protein>
<sequence length="294" mass="32101" precursor="true">MKLFLTLATALLCALNARSQQTLAEYDWAKLASQIHGAAVVTIDGRQALKIENTNDAPLQLTLLNIEHPPITQKIYSLPGEIRYDNVKGDGFLELWNYFSSPGQPEARYFSRTLGDDGPMKKISGTSSWREFSLPFNSTGTSNPPTRLQFNLYLPGRGTVYLGPVKLAQYSNSNLTAALTPSNAWWSDRTAGLVGGYGGGFIGILCSICALLAYKGKARAFVTSVLLVLSGFGGVLATLACLALIQHQPYAVWFPLTLGALLLRGICPYRLRTFQKQYNDLELRRIASLDASSA</sequence>